<comment type="caution">
    <text evidence="1">The sequence shown here is derived from an EMBL/GenBank/DDBJ whole genome shotgun (WGS) entry which is preliminary data.</text>
</comment>
<sequence>MTDTVSSSDSPRPKRRRLLSRRELRRHGTQIVRVGSANLLQSTRGPYKFASTGTNTSTSEDQLSPEDPPKEEIEVLSDHSSAIAPEDAISSVDVPATPKNKPVAMPSTTPRRPRNQPMYKLTYMSEKARKLRVSPESKRLRSCLLAPPPRLPRLDAFLPPLSPTKRPLPVRREHLGGDILPFSEALPPVHRKSPPVLKLSELAAKPLKRLSLPPVAALEINRLPVTPLRTLHERLKPPKEKPSPFHVIKRPG</sequence>
<protein>
    <submittedName>
        <fullName evidence="1">Uncharacterized protein</fullName>
    </submittedName>
</protein>
<evidence type="ECO:0000313" key="1">
    <source>
        <dbReference type="EMBL" id="KAJ2805803.1"/>
    </source>
</evidence>
<accession>A0ACC1LDF9</accession>
<dbReference type="Proteomes" id="UP001140096">
    <property type="component" value="Unassembled WGS sequence"/>
</dbReference>
<proteinExistence type="predicted"/>
<evidence type="ECO:0000313" key="2">
    <source>
        <dbReference type="Proteomes" id="UP001140096"/>
    </source>
</evidence>
<name>A0ACC1LDF9_9FUNG</name>
<dbReference type="EMBL" id="JANBUP010001429">
    <property type="protein sequence ID" value="KAJ2805803.1"/>
    <property type="molecule type" value="Genomic_DNA"/>
</dbReference>
<organism evidence="1 2">
    <name type="scientific">Coemansia furcata</name>
    <dbReference type="NCBI Taxonomy" id="417177"/>
    <lineage>
        <taxon>Eukaryota</taxon>
        <taxon>Fungi</taxon>
        <taxon>Fungi incertae sedis</taxon>
        <taxon>Zoopagomycota</taxon>
        <taxon>Kickxellomycotina</taxon>
        <taxon>Kickxellomycetes</taxon>
        <taxon>Kickxellales</taxon>
        <taxon>Kickxellaceae</taxon>
        <taxon>Coemansia</taxon>
    </lineage>
</organism>
<keyword evidence="2" id="KW-1185">Reference proteome</keyword>
<reference evidence="1" key="1">
    <citation type="submission" date="2022-07" db="EMBL/GenBank/DDBJ databases">
        <title>Phylogenomic reconstructions and comparative analyses of Kickxellomycotina fungi.</title>
        <authorList>
            <person name="Reynolds N.K."/>
            <person name="Stajich J.E."/>
            <person name="Barry K."/>
            <person name="Grigoriev I.V."/>
            <person name="Crous P."/>
            <person name="Smith M.E."/>
        </authorList>
    </citation>
    <scope>NUCLEOTIDE SEQUENCE</scope>
    <source>
        <strain evidence="1">CBS 102833</strain>
    </source>
</reference>
<gene>
    <name evidence="1" type="ORF">H4S07_003937</name>
</gene>